<dbReference type="InterPro" id="IPR046953">
    <property type="entry name" value="Spore_GerAC-like_C"/>
</dbReference>
<dbReference type="Gene3D" id="3.30.300.210">
    <property type="entry name" value="Nutrient germinant receptor protein C, domain 3"/>
    <property type="match status" value="1"/>
</dbReference>
<evidence type="ECO:0000313" key="11">
    <source>
        <dbReference type="Proteomes" id="UP001229346"/>
    </source>
</evidence>
<keyword evidence="4" id="KW-0732">Signal</keyword>
<dbReference type="InterPro" id="IPR038501">
    <property type="entry name" value="Spore_GerAC_C_sf"/>
</dbReference>
<dbReference type="Pfam" id="PF05504">
    <property type="entry name" value="Spore_GerAC"/>
    <property type="match status" value="1"/>
</dbReference>
<gene>
    <name evidence="10" type="ORF">J2T15_005608</name>
</gene>
<keyword evidence="7" id="KW-0449">Lipoprotein</keyword>
<evidence type="ECO:0000256" key="1">
    <source>
        <dbReference type="ARBA" id="ARBA00004635"/>
    </source>
</evidence>
<feature type="domain" description="Spore germination GerAC-like C-terminal" evidence="8">
    <location>
        <begin position="188"/>
        <end position="354"/>
    </location>
</feature>
<dbReference type="Pfam" id="PF25198">
    <property type="entry name" value="Spore_GerAC_N"/>
    <property type="match status" value="1"/>
</dbReference>
<dbReference type="PANTHER" id="PTHR35789:SF1">
    <property type="entry name" value="SPORE GERMINATION PROTEIN B3"/>
    <property type="match status" value="1"/>
</dbReference>
<comment type="caution">
    <text evidence="10">The sequence shown here is derived from an EMBL/GenBank/DDBJ whole genome shotgun (WGS) entry which is preliminary data.</text>
</comment>
<comment type="subcellular location">
    <subcellularLocation>
        <location evidence="1">Membrane</location>
        <topology evidence="1">Lipid-anchor</topology>
    </subcellularLocation>
</comment>
<evidence type="ECO:0000256" key="5">
    <source>
        <dbReference type="ARBA" id="ARBA00023136"/>
    </source>
</evidence>
<dbReference type="InterPro" id="IPR008844">
    <property type="entry name" value="Spore_GerAC-like"/>
</dbReference>
<keyword evidence="3" id="KW-0309">Germination</keyword>
<evidence type="ECO:0000256" key="2">
    <source>
        <dbReference type="ARBA" id="ARBA00007886"/>
    </source>
</evidence>
<reference evidence="10 11" key="1">
    <citation type="submission" date="2023-07" db="EMBL/GenBank/DDBJ databases">
        <title>Sorghum-associated microbial communities from plants grown in Nebraska, USA.</title>
        <authorList>
            <person name="Schachtman D."/>
        </authorList>
    </citation>
    <scope>NUCLEOTIDE SEQUENCE [LARGE SCALE GENOMIC DNA]</scope>
    <source>
        <strain evidence="10 11">CC482</strain>
    </source>
</reference>
<evidence type="ECO:0000256" key="7">
    <source>
        <dbReference type="ARBA" id="ARBA00023288"/>
    </source>
</evidence>
<feature type="domain" description="Spore germination protein N-terminal" evidence="9">
    <location>
        <begin position="2"/>
        <end position="159"/>
    </location>
</feature>
<evidence type="ECO:0000259" key="9">
    <source>
        <dbReference type="Pfam" id="PF25198"/>
    </source>
</evidence>
<keyword evidence="6" id="KW-0564">Palmitate</keyword>
<name>A0ABT9U8Z9_PAEHA</name>
<evidence type="ECO:0000256" key="6">
    <source>
        <dbReference type="ARBA" id="ARBA00023139"/>
    </source>
</evidence>
<keyword evidence="11" id="KW-1185">Reference proteome</keyword>
<organism evidence="10 11">
    <name type="scientific">Paenibacillus harenae</name>
    <dbReference type="NCBI Taxonomy" id="306543"/>
    <lineage>
        <taxon>Bacteria</taxon>
        <taxon>Bacillati</taxon>
        <taxon>Bacillota</taxon>
        <taxon>Bacilli</taxon>
        <taxon>Bacillales</taxon>
        <taxon>Paenibacillaceae</taxon>
        <taxon>Paenibacillus</taxon>
    </lineage>
</organism>
<evidence type="ECO:0000259" key="8">
    <source>
        <dbReference type="Pfam" id="PF05504"/>
    </source>
</evidence>
<comment type="similarity">
    <text evidence="2">Belongs to the GerABKC lipoprotein family.</text>
</comment>
<dbReference type="Proteomes" id="UP001229346">
    <property type="component" value="Unassembled WGS sequence"/>
</dbReference>
<protein>
    <submittedName>
        <fullName evidence="10">Spore germination protein KC</fullName>
    </submittedName>
</protein>
<dbReference type="InterPro" id="IPR057336">
    <property type="entry name" value="GerAC_N"/>
</dbReference>
<dbReference type="PANTHER" id="PTHR35789">
    <property type="entry name" value="SPORE GERMINATION PROTEIN B3"/>
    <property type="match status" value="1"/>
</dbReference>
<dbReference type="NCBIfam" id="TIGR02887">
    <property type="entry name" value="spore_ger_x_C"/>
    <property type="match status" value="1"/>
</dbReference>
<keyword evidence="5" id="KW-0472">Membrane</keyword>
<evidence type="ECO:0000256" key="3">
    <source>
        <dbReference type="ARBA" id="ARBA00022544"/>
    </source>
</evidence>
<evidence type="ECO:0000256" key="4">
    <source>
        <dbReference type="ARBA" id="ARBA00022729"/>
    </source>
</evidence>
<evidence type="ECO:0000313" key="10">
    <source>
        <dbReference type="EMBL" id="MDQ0116132.1"/>
    </source>
</evidence>
<dbReference type="EMBL" id="JAUSSU010000016">
    <property type="protein sequence ID" value="MDQ0116132.1"/>
    <property type="molecule type" value="Genomic_DNA"/>
</dbReference>
<accession>A0ABT9U8Z9</accession>
<sequence>MDGNWLMTLQVIVPSAMTVGGTGGSGGSGSAIHVFSTKEKTIQQALNKSNLENSRFLYFAHNNVLVIGREAAEEGISQIIDLYLRTAEARESVYVLLASGKASDVLKDLIPPEKLPGVALAQILNKEGSMSGFIPPIKMYELAKQISSDSKSAGVPEISEAGDGGKALESLDVFKKTSSKGKLKLSRLGVFKEDRLIGWMTWQESFGVSWMSDKIKMSSISFKCPGSESTSNFASFKIRTAKTRVTPIKEGDGYKMQLKVKVGGVLTESTCPADPADLKASGEMEKEIEKQIQNYIHLGWKAVQRMQVDLPGFAGHVHRKYPRDWNEIKETWAEKELGEIKLDVHVKATIQHPGFFSKAFVESEGKSGGKK</sequence>
<proteinExistence type="inferred from homology"/>